<keyword evidence="1" id="KW-0812">Transmembrane</keyword>
<dbReference type="GeneID" id="98150188"/>
<proteinExistence type="predicted"/>
<organism evidence="2 3">
    <name type="scientific">Aspergillus lucknowensis</name>
    <dbReference type="NCBI Taxonomy" id="176173"/>
    <lineage>
        <taxon>Eukaryota</taxon>
        <taxon>Fungi</taxon>
        <taxon>Dikarya</taxon>
        <taxon>Ascomycota</taxon>
        <taxon>Pezizomycotina</taxon>
        <taxon>Eurotiomycetes</taxon>
        <taxon>Eurotiomycetidae</taxon>
        <taxon>Eurotiales</taxon>
        <taxon>Aspergillaceae</taxon>
        <taxon>Aspergillus</taxon>
        <taxon>Aspergillus subgen. Nidulantes</taxon>
    </lineage>
</organism>
<dbReference type="RefSeq" id="XP_070887260.1">
    <property type="nucleotide sequence ID" value="XM_071035116.1"/>
</dbReference>
<feature type="transmembrane region" description="Helical" evidence="1">
    <location>
        <begin position="51"/>
        <end position="70"/>
    </location>
</feature>
<name>A0ABR4LUQ2_9EURO</name>
<evidence type="ECO:0000313" key="3">
    <source>
        <dbReference type="Proteomes" id="UP001610432"/>
    </source>
</evidence>
<evidence type="ECO:0000256" key="1">
    <source>
        <dbReference type="SAM" id="Phobius"/>
    </source>
</evidence>
<keyword evidence="1" id="KW-0472">Membrane</keyword>
<evidence type="ECO:0000313" key="2">
    <source>
        <dbReference type="EMBL" id="KAL2868281.1"/>
    </source>
</evidence>
<protein>
    <submittedName>
        <fullName evidence="2">Uncharacterized protein</fullName>
    </submittedName>
</protein>
<comment type="caution">
    <text evidence="2">The sequence shown here is derived from an EMBL/GenBank/DDBJ whole genome shotgun (WGS) entry which is preliminary data.</text>
</comment>
<accession>A0ABR4LUQ2</accession>
<dbReference type="EMBL" id="JBFXLQ010000014">
    <property type="protein sequence ID" value="KAL2868281.1"/>
    <property type="molecule type" value="Genomic_DNA"/>
</dbReference>
<sequence length="145" mass="16470">MIETYRRYFYDRCFPCPVLFFSLLVSTPALLLFTCPPSSDSSPSCCSVSHLFLPLFAFLLFIFTPLVYLLSRVRYLSFSFNIYLFLDSCWTTTSSTLSFSRHGQTILSAKLLDRLPVQRGNAASTITDINITTPPSLLDIPWTVL</sequence>
<dbReference type="Proteomes" id="UP001610432">
    <property type="component" value="Unassembled WGS sequence"/>
</dbReference>
<reference evidence="2 3" key="1">
    <citation type="submission" date="2024-07" db="EMBL/GenBank/DDBJ databases">
        <title>Section-level genome sequencing and comparative genomics of Aspergillus sections Usti and Cavernicolus.</title>
        <authorList>
            <consortium name="Lawrence Berkeley National Laboratory"/>
            <person name="Nybo J.L."/>
            <person name="Vesth T.C."/>
            <person name="Theobald S."/>
            <person name="Frisvad J.C."/>
            <person name="Larsen T.O."/>
            <person name="Kjaerboelling I."/>
            <person name="Rothschild-Mancinelli K."/>
            <person name="Lyhne E.K."/>
            <person name="Kogle M.E."/>
            <person name="Barry K."/>
            <person name="Clum A."/>
            <person name="Na H."/>
            <person name="Ledsgaard L."/>
            <person name="Lin J."/>
            <person name="Lipzen A."/>
            <person name="Kuo A."/>
            <person name="Riley R."/>
            <person name="Mondo S."/>
            <person name="Labutti K."/>
            <person name="Haridas S."/>
            <person name="Pangalinan J."/>
            <person name="Salamov A.A."/>
            <person name="Simmons B.A."/>
            <person name="Magnuson J.K."/>
            <person name="Chen J."/>
            <person name="Drula E."/>
            <person name="Henrissat B."/>
            <person name="Wiebenga A."/>
            <person name="Lubbers R.J."/>
            <person name="Gomes A.C."/>
            <person name="Macurrencykelacurrency M.R."/>
            <person name="Stajich J."/>
            <person name="Grigoriev I.V."/>
            <person name="Mortensen U.H."/>
            <person name="De Vries R.P."/>
            <person name="Baker S.E."/>
            <person name="Andersen M.R."/>
        </authorList>
    </citation>
    <scope>NUCLEOTIDE SEQUENCE [LARGE SCALE GENOMIC DNA]</scope>
    <source>
        <strain evidence="2 3">CBS 449.75</strain>
    </source>
</reference>
<keyword evidence="3" id="KW-1185">Reference proteome</keyword>
<keyword evidence="1" id="KW-1133">Transmembrane helix</keyword>
<gene>
    <name evidence="2" type="ORF">BJX67DRAFT_52354</name>
</gene>